<dbReference type="NCBIfam" id="TIGR03817">
    <property type="entry name" value="DECH_helic"/>
    <property type="match status" value="1"/>
</dbReference>
<keyword evidence="6" id="KW-1185">Reference proteome</keyword>
<evidence type="ECO:0000313" key="5">
    <source>
        <dbReference type="EMBL" id="RAV31681.1"/>
    </source>
</evidence>
<accession>A0A364V4Y5</accession>
<dbReference type="InterPro" id="IPR001650">
    <property type="entry name" value="Helicase_C-like"/>
</dbReference>
<dbReference type="PROSITE" id="PS51194">
    <property type="entry name" value="HELICASE_CTER"/>
    <property type="match status" value="1"/>
</dbReference>
<keyword evidence="1" id="KW-0547">Nucleotide-binding</keyword>
<evidence type="ECO:0000256" key="1">
    <source>
        <dbReference type="ARBA" id="ARBA00022741"/>
    </source>
</evidence>
<dbReference type="CDD" id="cd18797">
    <property type="entry name" value="SF2_C_Hrq"/>
    <property type="match status" value="1"/>
</dbReference>
<keyword evidence="2" id="KW-0067">ATP-binding</keyword>
<evidence type="ECO:0000256" key="2">
    <source>
        <dbReference type="ARBA" id="ARBA00022840"/>
    </source>
</evidence>
<keyword evidence="5" id="KW-0347">Helicase</keyword>
<dbReference type="GO" id="GO:0003676">
    <property type="term" value="F:nucleic acid binding"/>
    <property type="evidence" value="ECO:0007669"/>
    <property type="project" value="InterPro"/>
</dbReference>
<dbReference type="SUPFAM" id="SSF52540">
    <property type="entry name" value="P-loop containing nucleoside triphosphate hydrolases"/>
    <property type="match status" value="1"/>
</dbReference>
<dbReference type="PROSITE" id="PS51192">
    <property type="entry name" value="HELICASE_ATP_BIND_1"/>
    <property type="match status" value="1"/>
</dbReference>
<dbReference type="Pfam" id="PF00271">
    <property type="entry name" value="Helicase_C"/>
    <property type="match status" value="1"/>
</dbReference>
<feature type="domain" description="Helicase ATP-binding" evidence="3">
    <location>
        <begin position="77"/>
        <end position="266"/>
    </location>
</feature>
<gene>
    <name evidence="5" type="ORF">DLJ54_07100</name>
</gene>
<dbReference type="Pfam" id="PF09369">
    <property type="entry name" value="MZB"/>
    <property type="match status" value="1"/>
</dbReference>
<dbReference type="InterPro" id="IPR027417">
    <property type="entry name" value="P-loop_NTPase"/>
</dbReference>
<dbReference type="GO" id="GO:0005524">
    <property type="term" value="F:ATP binding"/>
    <property type="evidence" value="ECO:0007669"/>
    <property type="project" value="UniProtKB-KW"/>
</dbReference>
<evidence type="ECO:0000313" key="6">
    <source>
        <dbReference type="Proteomes" id="UP000251577"/>
    </source>
</evidence>
<proteinExistence type="predicted"/>
<dbReference type="InterPro" id="IPR014001">
    <property type="entry name" value="Helicase_ATP-bd"/>
</dbReference>
<feature type="domain" description="Helicase C-terminal" evidence="4">
    <location>
        <begin position="308"/>
        <end position="462"/>
    </location>
</feature>
<dbReference type="CDD" id="cd17923">
    <property type="entry name" value="DEXHc_Hrq1-like"/>
    <property type="match status" value="1"/>
</dbReference>
<dbReference type="AlphaFoldDB" id="A0A364V4Y5"/>
<dbReference type="Pfam" id="PF00270">
    <property type="entry name" value="DEAD"/>
    <property type="match status" value="1"/>
</dbReference>
<name>A0A364V4Y5_9CORY</name>
<organism evidence="5 6">
    <name type="scientific">Corynebacterium heidelbergense</name>
    <dbReference type="NCBI Taxonomy" id="2055947"/>
    <lineage>
        <taxon>Bacteria</taxon>
        <taxon>Bacillati</taxon>
        <taxon>Actinomycetota</taxon>
        <taxon>Actinomycetes</taxon>
        <taxon>Mycobacteriales</taxon>
        <taxon>Corynebacteriaceae</taxon>
        <taxon>Corynebacterium</taxon>
    </lineage>
</organism>
<protein>
    <submittedName>
        <fullName evidence="5">DEAD/DEAH box helicase</fullName>
    </submittedName>
</protein>
<dbReference type="PANTHER" id="PTHR47957:SF3">
    <property type="entry name" value="ATP-DEPENDENT HELICASE HRQ1"/>
    <property type="match status" value="1"/>
</dbReference>
<dbReference type="Gene3D" id="3.40.50.300">
    <property type="entry name" value="P-loop containing nucleotide triphosphate hydrolases"/>
    <property type="match status" value="2"/>
</dbReference>
<dbReference type="RefSeq" id="WP_113631061.1">
    <property type="nucleotide sequence ID" value="NZ_QHCV01000067.1"/>
</dbReference>
<dbReference type="PANTHER" id="PTHR47957">
    <property type="entry name" value="ATP-DEPENDENT HELICASE HRQ1"/>
    <property type="match status" value="1"/>
</dbReference>
<dbReference type="EMBL" id="QHCV01000067">
    <property type="protein sequence ID" value="RAV31681.1"/>
    <property type="molecule type" value="Genomic_DNA"/>
</dbReference>
<dbReference type="GO" id="GO:0006289">
    <property type="term" value="P:nucleotide-excision repair"/>
    <property type="evidence" value="ECO:0007669"/>
    <property type="project" value="TreeGrafter"/>
</dbReference>
<dbReference type="InterPro" id="IPR022307">
    <property type="entry name" value="Helicase_put_actinobac"/>
</dbReference>
<evidence type="ECO:0000259" key="4">
    <source>
        <dbReference type="PROSITE" id="PS51194"/>
    </source>
</evidence>
<evidence type="ECO:0000259" key="3">
    <source>
        <dbReference type="PROSITE" id="PS51192"/>
    </source>
</evidence>
<sequence length="798" mass="84789">MTAVVFHTMNPNAANLGTELLQELTEALPRSTCTHVRHEPARRSTTADWPEWVHPELVSYLQEQGVSAPWAHQVETANAAWQGRDVIVATGTASGKSLGYQLPILSAMAAAAPTAPPPTALYLCPTKALAQDQCAALARMCRSVPALNDVMVATYDGDTPTEHRRAIRDQARIVVSNPDMVHASMLGQSARWGRFLRGLRFVVIDECHAYRGIFGAHVAMVLRRLLRLSADPASPQSGPVLILASATSVDPAEHARRLTGRSHIHAVTSDASPAGQRTIALWEPGFLPDSTGEHGAPVRRAANAEAAEIMGRIIAQGARTISFVRSRRGAELVALGAAQQLSAMGRAGDAQRVAAYRAGYTPEDRRELERRLDDGDLLGVAATSALELGIDVGGLDAVISSGFPGTIASFRQQSGRAGRRGQGALVVLVGADDPMDTYLVHHPEALLDRPVENTVFDPRNPYVQADHVVCAAVERPLGEAEVAQWGAEETVAGLIAAGVLRRRPRGIFANATAAEQAHAHVQIRGGAADQVAIVERDSARLLGTVDLGRAVGDVHTGAVYVHQGETFVVDSLDLAEKVAWVRAECPEYTTAVRRETDIEVLGAPRRTHQVTAGVWLADVDVAVTHTVTGYIKRLPGGEVLETVPLDMPPSTLETRAVAYTVDPDVLLDLGLVEPTWPGTLHAAEHAAIGLLPLIATCDRWDIGGVSTVNHPDTGLPTVFVYDGYAGGAGFAEAGFERFSRWMRATAEAVGACECDAGCPSCVQSPKCGNGNDPLFKRGALELLRFLAGQAGPAAAAAR</sequence>
<dbReference type="GO" id="GO:0043138">
    <property type="term" value="F:3'-5' DNA helicase activity"/>
    <property type="evidence" value="ECO:0007669"/>
    <property type="project" value="TreeGrafter"/>
</dbReference>
<dbReference type="InterPro" id="IPR055227">
    <property type="entry name" value="HRQ1_WHD"/>
</dbReference>
<comment type="caution">
    <text evidence="5">The sequence shown here is derived from an EMBL/GenBank/DDBJ whole genome shotgun (WGS) entry which is preliminary data.</text>
</comment>
<dbReference type="SMART" id="SM00487">
    <property type="entry name" value="DEXDc"/>
    <property type="match status" value="1"/>
</dbReference>
<dbReference type="InterPro" id="IPR011545">
    <property type="entry name" value="DEAD/DEAH_box_helicase_dom"/>
</dbReference>
<keyword evidence="5" id="KW-0378">Hydrolase</keyword>
<dbReference type="SMART" id="SM00490">
    <property type="entry name" value="HELICc"/>
    <property type="match status" value="1"/>
</dbReference>
<dbReference type="InterPro" id="IPR018973">
    <property type="entry name" value="MZB"/>
</dbReference>
<dbReference type="GO" id="GO:0036297">
    <property type="term" value="P:interstrand cross-link repair"/>
    <property type="evidence" value="ECO:0007669"/>
    <property type="project" value="TreeGrafter"/>
</dbReference>
<dbReference type="Pfam" id="PF22982">
    <property type="entry name" value="WHD_HRQ1"/>
    <property type="match status" value="1"/>
</dbReference>
<reference evidence="5 6" key="1">
    <citation type="journal article" date="2018" name="Syst. Appl. Microbiol.">
        <title>Corynebacterium heidelbergense sp. nov., isolated from the preen glands of Egyptian geese (Alopochen aegyptiacus).</title>
        <authorList>
            <person name="Braun M.S."/>
            <person name="Wang E."/>
            <person name="Zimmermann S."/>
            <person name="Wink M."/>
        </authorList>
    </citation>
    <scope>NUCLEOTIDE SEQUENCE [LARGE SCALE GENOMIC DNA]</scope>
    <source>
        <strain evidence="5 6">647</strain>
    </source>
</reference>
<dbReference type="Proteomes" id="UP000251577">
    <property type="component" value="Unassembled WGS sequence"/>
</dbReference>